<evidence type="ECO:0000256" key="1">
    <source>
        <dbReference type="SAM" id="MobiDB-lite"/>
    </source>
</evidence>
<feature type="region of interest" description="Disordered" evidence="1">
    <location>
        <begin position="449"/>
        <end position="471"/>
    </location>
</feature>
<dbReference type="AlphaFoldDB" id="A0A1X7QXR8"/>
<accession>A0A1X7QXR8</accession>
<proteinExistence type="predicted"/>
<sequence>MGDAEKIHIGCIVKKSLNSHIYDFLSNTISDGIANTFLQDINNNNNNGYCNQPNCNIPNSVIQKANLLEEWQTFWHLLNNNNNSNNNINFPSRGFNSIPQQSELELLPLMATSLENESMDSNHSVTNSNNKFNNTNNNDSDHIILQNTVHSHIKNNKIPMIKSSSLNETISSQTMEKDTNEIILQPQPQVVISNNSNNTIKFENVSFANALESNFEGSISSHYNASPIPKVNKKINKTTKSKKSSKFNSPFTGSFQTTGWIKQYADNTINKPIRKKSNKKNTPTSLESHSRRLEFNRKNEYSQRSNSVSSSNCSSATTPSVSSLSSFSKSKSKSKKISGKSPMATNNNNNNKNSNTNNSNNSNENNTIATPQVDSVLDSIDYAEMANSNVGAKFIQETNNHKNVYSGYHAYGSNPEEHSYMETLLYDTIPFDEHMFASINLNQFSTQSSNSEVDLNSTNHRKSDSSKVSSE</sequence>
<evidence type="ECO:0000313" key="2">
    <source>
        <dbReference type="EMBL" id="SMN18243.1"/>
    </source>
</evidence>
<protein>
    <submittedName>
        <fullName evidence="2">Uncharacterized protein</fullName>
    </submittedName>
</protein>
<dbReference type="EMBL" id="FXLY01000002">
    <property type="protein sequence ID" value="SMN18243.1"/>
    <property type="molecule type" value="Genomic_DNA"/>
</dbReference>
<feature type="region of interest" description="Disordered" evidence="1">
    <location>
        <begin position="269"/>
        <end position="368"/>
    </location>
</feature>
<feature type="compositionally biased region" description="Basic and acidic residues" evidence="1">
    <location>
        <begin position="461"/>
        <end position="471"/>
    </location>
</feature>
<evidence type="ECO:0000313" key="3">
    <source>
        <dbReference type="Proteomes" id="UP000196158"/>
    </source>
</evidence>
<name>A0A1X7QXR8_9SACH</name>
<gene>
    <name evidence="2" type="ORF">KASA_0Q06908G</name>
</gene>
<dbReference type="OrthoDB" id="4070079at2759"/>
<keyword evidence="3" id="KW-1185">Reference proteome</keyword>
<feature type="compositionally biased region" description="Polar residues" evidence="1">
    <location>
        <begin position="449"/>
        <end position="458"/>
    </location>
</feature>
<organism evidence="2 3">
    <name type="scientific">Maudiozyma saulgeensis</name>
    <dbReference type="NCBI Taxonomy" id="1789683"/>
    <lineage>
        <taxon>Eukaryota</taxon>
        <taxon>Fungi</taxon>
        <taxon>Dikarya</taxon>
        <taxon>Ascomycota</taxon>
        <taxon>Saccharomycotina</taxon>
        <taxon>Saccharomycetes</taxon>
        <taxon>Saccharomycetales</taxon>
        <taxon>Saccharomycetaceae</taxon>
        <taxon>Maudiozyma</taxon>
    </lineage>
</organism>
<feature type="compositionally biased region" description="Basic and acidic residues" evidence="1">
    <location>
        <begin position="288"/>
        <end position="301"/>
    </location>
</feature>
<feature type="compositionally biased region" description="Low complexity" evidence="1">
    <location>
        <begin position="302"/>
        <end position="329"/>
    </location>
</feature>
<reference evidence="2 3" key="1">
    <citation type="submission" date="2017-04" db="EMBL/GenBank/DDBJ databases">
        <authorList>
            <person name="Afonso C.L."/>
            <person name="Miller P.J."/>
            <person name="Scott M.A."/>
            <person name="Spackman E."/>
            <person name="Goraichik I."/>
            <person name="Dimitrov K.M."/>
            <person name="Suarez D.L."/>
            <person name="Swayne D.E."/>
        </authorList>
    </citation>
    <scope>NUCLEOTIDE SEQUENCE [LARGE SCALE GENOMIC DNA]</scope>
</reference>
<dbReference type="Proteomes" id="UP000196158">
    <property type="component" value="Unassembled WGS sequence"/>
</dbReference>
<feature type="compositionally biased region" description="Low complexity" evidence="1">
    <location>
        <begin position="339"/>
        <end position="367"/>
    </location>
</feature>